<feature type="signal peptide" evidence="4">
    <location>
        <begin position="1"/>
        <end position="20"/>
    </location>
</feature>
<dbReference type="Pfam" id="PF13088">
    <property type="entry name" value="BNR_2"/>
    <property type="match status" value="1"/>
</dbReference>
<keyword evidence="4" id="KW-0732">Signal</keyword>
<feature type="chain" id="PRO_5039249381" description="exo-alpha-sialidase" evidence="4">
    <location>
        <begin position="21"/>
        <end position="381"/>
    </location>
</feature>
<dbReference type="InterPro" id="IPR036278">
    <property type="entry name" value="Sialidase_sf"/>
</dbReference>
<sequence>MKLNRILISSALLISASAFAQQVAPVHSDVLFKKGDEGVNTYRIPALVQANDGSIVVFAEARQDGGGDTGDINLVSRRSTDGGKTWSDIITVWDDGENVCGNPCPVVDRETGRIILLSTWNNGKDPERNIHARTSIDTRRIFVMYSDDNGLTWSKAREITGQTKLPEWTWYATGPCHAIQLRKGPHKGRIVAPCNHGVFGAGTVSHVIYSDDKGETWHIGGDPGVGNESTVTELKDGSVLLNMRDAKWTKDQARIDNGAARLCAISRDGGRTFGQYYYDRNLIEPVCNASIVNYAPGGKLSRTLLFSNPADKLNRKNMTIKQSNDSGKTWDIAYRLGDLPAAYSDILVLDNGDVAIFYETGEKSCYETLTFTIISSEVFKK</sequence>
<evidence type="ECO:0000256" key="1">
    <source>
        <dbReference type="ARBA" id="ARBA00000427"/>
    </source>
</evidence>
<dbReference type="Proteomes" id="UP000810252">
    <property type="component" value="Unassembled WGS sequence"/>
</dbReference>
<dbReference type="EMBL" id="JADIMQ010000013">
    <property type="protein sequence ID" value="MBO8447839.1"/>
    <property type="molecule type" value="Genomic_DNA"/>
</dbReference>
<evidence type="ECO:0000256" key="2">
    <source>
        <dbReference type="ARBA" id="ARBA00009348"/>
    </source>
</evidence>
<evidence type="ECO:0000256" key="4">
    <source>
        <dbReference type="SAM" id="SignalP"/>
    </source>
</evidence>
<reference evidence="6" key="1">
    <citation type="submission" date="2020-10" db="EMBL/GenBank/DDBJ databases">
        <authorList>
            <person name="Gilroy R."/>
        </authorList>
    </citation>
    <scope>NUCLEOTIDE SEQUENCE</scope>
    <source>
        <strain evidence="6">20514</strain>
    </source>
</reference>
<evidence type="ECO:0000313" key="7">
    <source>
        <dbReference type="Proteomes" id="UP000810252"/>
    </source>
</evidence>
<dbReference type="Gene3D" id="2.120.10.10">
    <property type="match status" value="1"/>
</dbReference>
<dbReference type="InterPro" id="IPR026856">
    <property type="entry name" value="Sialidase_fam"/>
</dbReference>
<feature type="domain" description="Sialidase" evidence="5">
    <location>
        <begin position="55"/>
        <end position="356"/>
    </location>
</feature>
<dbReference type="GO" id="GO:0009313">
    <property type="term" value="P:oligosaccharide catabolic process"/>
    <property type="evidence" value="ECO:0007669"/>
    <property type="project" value="TreeGrafter"/>
</dbReference>
<proteinExistence type="inferred from homology"/>
<name>A0A9D9HEG3_9BACT</name>
<evidence type="ECO:0000256" key="3">
    <source>
        <dbReference type="ARBA" id="ARBA00012733"/>
    </source>
</evidence>
<dbReference type="PANTHER" id="PTHR10628">
    <property type="entry name" value="SIALIDASE"/>
    <property type="match status" value="1"/>
</dbReference>
<dbReference type="InterPro" id="IPR011040">
    <property type="entry name" value="Sialidase"/>
</dbReference>
<dbReference type="GO" id="GO:0016020">
    <property type="term" value="C:membrane"/>
    <property type="evidence" value="ECO:0007669"/>
    <property type="project" value="TreeGrafter"/>
</dbReference>
<comment type="catalytic activity">
    <reaction evidence="1">
        <text>Hydrolysis of alpha-(2-&gt;3)-, alpha-(2-&gt;6)-, alpha-(2-&gt;8)- glycosidic linkages of terminal sialic acid residues in oligosaccharides, glycoproteins, glycolipids, colominic acid and synthetic substrates.</text>
        <dbReference type="EC" id="3.2.1.18"/>
    </reaction>
</comment>
<dbReference type="CDD" id="cd15482">
    <property type="entry name" value="Sialidase_non-viral"/>
    <property type="match status" value="1"/>
</dbReference>
<dbReference type="PANTHER" id="PTHR10628:SF30">
    <property type="entry name" value="EXO-ALPHA-SIALIDASE"/>
    <property type="match status" value="1"/>
</dbReference>
<evidence type="ECO:0000313" key="6">
    <source>
        <dbReference type="EMBL" id="MBO8447839.1"/>
    </source>
</evidence>
<comment type="caution">
    <text evidence="6">The sequence shown here is derived from an EMBL/GenBank/DDBJ whole genome shotgun (WGS) entry which is preliminary data.</text>
</comment>
<dbReference type="GO" id="GO:0005737">
    <property type="term" value="C:cytoplasm"/>
    <property type="evidence" value="ECO:0007669"/>
    <property type="project" value="TreeGrafter"/>
</dbReference>
<protein>
    <recommendedName>
        <fullName evidence="3">exo-alpha-sialidase</fullName>
        <ecNumber evidence="3">3.2.1.18</ecNumber>
    </recommendedName>
</protein>
<comment type="similarity">
    <text evidence="2">Belongs to the glycosyl hydrolase 33 family.</text>
</comment>
<dbReference type="GO" id="GO:0006689">
    <property type="term" value="P:ganglioside catabolic process"/>
    <property type="evidence" value="ECO:0007669"/>
    <property type="project" value="TreeGrafter"/>
</dbReference>
<dbReference type="AlphaFoldDB" id="A0A9D9HEG3"/>
<organism evidence="6 7">
    <name type="scientific">Candidatus Cryptobacteroides merdigallinarum</name>
    <dbReference type="NCBI Taxonomy" id="2840770"/>
    <lineage>
        <taxon>Bacteria</taxon>
        <taxon>Pseudomonadati</taxon>
        <taxon>Bacteroidota</taxon>
        <taxon>Bacteroidia</taxon>
        <taxon>Bacteroidales</taxon>
        <taxon>Candidatus Cryptobacteroides</taxon>
    </lineage>
</organism>
<evidence type="ECO:0000259" key="5">
    <source>
        <dbReference type="Pfam" id="PF13088"/>
    </source>
</evidence>
<dbReference type="EC" id="3.2.1.18" evidence="3"/>
<accession>A0A9D9HEG3</accession>
<dbReference type="SUPFAM" id="SSF50939">
    <property type="entry name" value="Sialidases"/>
    <property type="match status" value="1"/>
</dbReference>
<reference evidence="6" key="2">
    <citation type="journal article" date="2021" name="PeerJ">
        <title>Extensive microbial diversity within the chicken gut microbiome revealed by metagenomics and culture.</title>
        <authorList>
            <person name="Gilroy R."/>
            <person name="Ravi A."/>
            <person name="Getino M."/>
            <person name="Pursley I."/>
            <person name="Horton D.L."/>
            <person name="Alikhan N.F."/>
            <person name="Baker D."/>
            <person name="Gharbi K."/>
            <person name="Hall N."/>
            <person name="Watson M."/>
            <person name="Adriaenssens E.M."/>
            <person name="Foster-Nyarko E."/>
            <person name="Jarju S."/>
            <person name="Secka A."/>
            <person name="Antonio M."/>
            <person name="Oren A."/>
            <person name="Chaudhuri R.R."/>
            <person name="La Ragione R."/>
            <person name="Hildebrand F."/>
            <person name="Pallen M.J."/>
        </authorList>
    </citation>
    <scope>NUCLEOTIDE SEQUENCE</scope>
    <source>
        <strain evidence="6">20514</strain>
    </source>
</reference>
<dbReference type="GO" id="GO:0004308">
    <property type="term" value="F:exo-alpha-sialidase activity"/>
    <property type="evidence" value="ECO:0007669"/>
    <property type="project" value="UniProtKB-EC"/>
</dbReference>
<gene>
    <name evidence="6" type="ORF">IAC29_01035</name>
</gene>